<dbReference type="InterPro" id="IPR027601">
    <property type="entry name" value="Clo7Bot_mod_Cys"/>
</dbReference>
<keyword evidence="2" id="KW-1185">Reference proteome</keyword>
<dbReference type="Proteomes" id="UP000481872">
    <property type="component" value="Unassembled WGS sequence"/>
</dbReference>
<reference evidence="1 2" key="1">
    <citation type="submission" date="2020-02" db="EMBL/GenBank/DDBJ databases">
        <title>Genome assembly of a novel Clostridium senegalense strain.</title>
        <authorList>
            <person name="Gupta T.B."/>
            <person name="Jauregui R."/>
            <person name="Maclean P."/>
            <person name="Nawarathana A."/>
            <person name="Brightwell G."/>
        </authorList>
    </citation>
    <scope>NUCLEOTIDE SEQUENCE [LARGE SCALE GENOMIC DNA]</scope>
    <source>
        <strain evidence="1 2">AGRFS4</strain>
    </source>
</reference>
<dbReference type="RefSeq" id="WP_082761199.1">
    <property type="nucleotide sequence ID" value="NZ_JAAGPU010000001.1"/>
</dbReference>
<organism evidence="1 2">
    <name type="scientific">Clostridium senegalense</name>
    <dbReference type="NCBI Taxonomy" id="1465809"/>
    <lineage>
        <taxon>Bacteria</taxon>
        <taxon>Bacillati</taxon>
        <taxon>Bacillota</taxon>
        <taxon>Clostridia</taxon>
        <taxon>Eubacteriales</taxon>
        <taxon>Clostridiaceae</taxon>
        <taxon>Clostridium</taxon>
    </lineage>
</organism>
<comment type="caution">
    <text evidence="1">The sequence shown here is derived from an EMBL/GenBank/DDBJ whole genome shotgun (WGS) entry which is preliminary data.</text>
</comment>
<evidence type="ECO:0000313" key="1">
    <source>
        <dbReference type="EMBL" id="NEU03260.1"/>
    </source>
</evidence>
<gene>
    <name evidence="1" type="ORF">G3M99_00035</name>
</gene>
<protein>
    <submittedName>
        <fullName evidence="1">Clo7bot family Cys-rich peptide</fullName>
    </submittedName>
</protein>
<dbReference type="EMBL" id="JAAGPU010000001">
    <property type="protein sequence ID" value="NEU03260.1"/>
    <property type="molecule type" value="Genomic_DNA"/>
</dbReference>
<accession>A0A6M0GXP7</accession>
<name>A0A6M0GXP7_9CLOT</name>
<dbReference type="NCBIfam" id="TIGR04333">
    <property type="entry name" value="Clo7Bot_mod_Cys"/>
    <property type="match status" value="1"/>
</dbReference>
<sequence>MKFIKKPSNKFQLGFCVVCDKNCDNRCADQCIVMDPSSNS</sequence>
<dbReference type="AlphaFoldDB" id="A0A6M0GXP7"/>
<evidence type="ECO:0000313" key="2">
    <source>
        <dbReference type="Proteomes" id="UP000481872"/>
    </source>
</evidence>
<proteinExistence type="predicted"/>